<feature type="transmembrane region" description="Helical" evidence="1">
    <location>
        <begin position="179"/>
        <end position="198"/>
    </location>
</feature>
<feature type="transmembrane region" description="Helical" evidence="1">
    <location>
        <begin position="89"/>
        <end position="111"/>
    </location>
</feature>
<keyword evidence="4" id="KW-1185">Reference proteome</keyword>
<accession>A0A558HDS3</accession>
<feature type="transmembrane region" description="Helical" evidence="1">
    <location>
        <begin position="210"/>
        <end position="230"/>
    </location>
</feature>
<dbReference type="GO" id="GO:0005886">
    <property type="term" value="C:plasma membrane"/>
    <property type="evidence" value="ECO:0007669"/>
    <property type="project" value="TreeGrafter"/>
</dbReference>
<keyword evidence="1" id="KW-0472">Membrane</keyword>
<dbReference type="PANTHER" id="PTHR38034:SF1">
    <property type="entry name" value="INNER MEMBRANE PROTEIN YPJD"/>
    <property type="match status" value="1"/>
</dbReference>
<feature type="transmembrane region" description="Helical" evidence="1">
    <location>
        <begin position="242"/>
        <end position="263"/>
    </location>
</feature>
<sequence>MQALPFAILAIIFYLGAGLWQGLTLTRRVPARARLVRSLALIAVACHAVIVWMTLNHGGQLHLGLFESASLVSWAISLLLVVASLFKPVLAGGAALFPVAAVCVLGVMNLPSANTENPLSPGLIAHIFTSVAALAFLSIAAMQAGLLSLQQHALKTRHTRGIVQVLPALTSMERALFELIWAGMILLSVSIISGMIYLDNMFAQHMAHKTVLSLGAWVIFAILLFGHHVLGWRGQRAARWTLGGCLVLALAFFGTKFALQIVFAP</sequence>
<dbReference type="InterPro" id="IPR002541">
    <property type="entry name" value="Cyt_c_assembly"/>
</dbReference>
<proteinExistence type="predicted"/>
<evidence type="ECO:0000259" key="2">
    <source>
        <dbReference type="Pfam" id="PF01578"/>
    </source>
</evidence>
<dbReference type="RefSeq" id="WP_024953042.1">
    <property type="nucleotide sequence ID" value="NZ_CAWOWR010000061.1"/>
</dbReference>
<keyword evidence="1" id="KW-1133">Transmembrane helix</keyword>
<protein>
    <submittedName>
        <fullName evidence="3">Cytochrome C biogenesis protein</fullName>
    </submittedName>
</protein>
<dbReference type="InterPro" id="IPR052372">
    <property type="entry name" value="YpjD/HemX"/>
</dbReference>
<evidence type="ECO:0000256" key="1">
    <source>
        <dbReference type="SAM" id="Phobius"/>
    </source>
</evidence>
<dbReference type="GO" id="GO:0020037">
    <property type="term" value="F:heme binding"/>
    <property type="evidence" value="ECO:0007669"/>
    <property type="project" value="InterPro"/>
</dbReference>
<dbReference type="Proteomes" id="UP000319941">
    <property type="component" value="Unassembled WGS sequence"/>
</dbReference>
<dbReference type="OrthoDB" id="9780793at2"/>
<gene>
    <name evidence="3" type="ORF">FQP86_17140</name>
</gene>
<feature type="transmembrane region" description="Helical" evidence="1">
    <location>
        <begin position="123"/>
        <end position="147"/>
    </location>
</feature>
<dbReference type="STRING" id="553385.GCA_000591415_03252"/>
<feature type="domain" description="Cytochrome c assembly protein" evidence="2">
    <location>
        <begin position="41"/>
        <end position="260"/>
    </location>
</feature>
<evidence type="ECO:0000313" key="4">
    <source>
        <dbReference type="Proteomes" id="UP000319941"/>
    </source>
</evidence>
<feature type="transmembrane region" description="Helical" evidence="1">
    <location>
        <begin position="61"/>
        <end position="82"/>
    </location>
</feature>
<evidence type="ECO:0000313" key="3">
    <source>
        <dbReference type="EMBL" id="TVU67268.1"/>
    </source>
</evidence>
<feature type="transmembrane region" description="Helical" evidence="1">
    <location>
        <begin position="6"/>
        <end position="23"/>
    </location>
</feature>
<dbReference type="EMBL" id="VNFH01000016">
    <property type="protein sequence ID" value="TVU67268.1"/>
    <property type="molecule type" value="Genomic_DNA"/>
</dbReference>
<comment type="caution">
    <text evidence="3">The sequence shown here is derived from an EMBL/GenBank/DDBJ whole genome shotgun (WGS) entry which is preliminary data.</text>
</comment>
<organism evidence="3 4">
    <name type="scientific">Cobetia crustatorum</name>
    <dbReference type="NCBI Taxonomy" id="553385"/>
    <lineage>
        <taxon>Bacteria</taxon>
        <taxon>Pseudomonadati</taxon>
        <taxon>Pseudomonadota</taxon>
        <taxon>Gammaproteobacteria</taxon>
        <taxon>Oceanospirillales</taxon>
        <taxon>Halomonadaceae</taxon>
        <taxon>Cobetia</taxon>
    </lineage>
</organism>
<dbReference type="GO" id="GO:0017004">
    <property type="term" value="P:cytochrome complex assembly"/>
    <property type="evidence" value="ECO:0007669"/>
    <property type="project" value="InterPro"/>
</dbReference>
<dbReference type="AlphaFoldDB" id="A0A558HDS3"/>
<dbReference type="Pfam" id="PF01578">
    <property type="entry name" value="Cytochrom_C_asm"/>
    <property type="match status" value="1"/>
</dbReference>
<dbReference type="PANTHER" id="PTHR38034">
    <property type="entry name" value="INNER MEMBRANE PROTEIN YPJD"/>
    <property type="match status" value="1"/>
</dbReference>
<keyword evidence="1" id="KW-0812">Transmembrane</keyword>
<feature type="transmembrane region" description="Helical" evidence="1">
    <location>
        <begin position="35"/>
        <end position="55"/>
    </location>
</feature>
<reference evidence="3 4" key="1">
    <citation type="submission" date="2019-07" db="EMBL/GenBank/DDBJ databases">
        <title>Diversity of Bacteria from Kongsfjorden, Arctic.</title>
        <authorList>
            <person name="Yu Y."/>
        </authorList>
    </citation>
    <scope>NUCLEOTIDE SEQUENCE [LARGE SCALE GENOMIC DNA]</scope>
    <source>
        <strain evidence="3 4">SM1923</strain>
    </source>
</reference>
<name>A0A558HDS3_9GAMM</name>